<dbReference type="Pfam" id="PF12715">
    <property type="entry name" value="Abhydrolase_7"/>
    <property type="match status" value="1"/>
</dbReference>
<dbReference type="InterPro" id="IPR025890">
    <property type="entry name" value="Abhydrolase_bac"/>
</dbReference>
<proteinExistence type="predicted"/>
<accession>A0A975BI81</accession>
<dbReference type="KEGG" id="dmm:dnm_016250"/>
<evidence type="ECO:0000313" key="2">
    <source>
        <dbReference type="EMBL" id="QTA85614.1"/>
    </source>
</evidence>
<evidence type="ECO:0000256" key="1">
    <source>
        <dbReference type="ARBA" id="ARBA00022801"/>
    </source>
</evidence>
<dbReference type="InterPro" id="IPR050261">
    <property type="entry name" value="FrsA_esterase"/>
</dbReference>
<organism evidence="2 3">
    <name type="scientific">Desulfonema magnum</name>
    <dbReference type="NCBI Taxonomy" id="45655"/>
    <lineage>
        <taxon>Bacteria</taxon>
        <taxon>Pseudomonadati</taxon>
        <taxon>Thermodesulfobacteriota</taxon>
        <taxon>Desulfobacteria</taxon>
        <taxon>Desulfobacterales</taxon>
        <taxon>Desulfococcaceae</taxon>
        <taxon>Desulfonema</taxon>
    </lineage>
</organism>
<dbReference type="Gene3D" id="3.40.50.1820">
    <property type="entry name" value="alpha/beta hydrolase"/>
    <property type="match status" value="1"/>
</dbReference>
<sequence length="337" mass="37542">MGQAGDIKRSKELLSLPQYHRHALQQTKPCLAFEKTDDAEGWQKKLRAKLTEILCLPDKWDRDVNSDVVFKEKTKDYTSYSVNFRAEQKAVVPGYLLKPRKTNPPFPVMICLQGHRKGGMCVSIGQKKTRNDLDFAIQAVQNGWAALAIEQRGFGERAAPSCSHEALNALMLGKTLLGERVFDVMRAIDFIRTQPDLDMERIGCMGNSMGGTVAFYAACVDPRIRLAVVSCSFCTYADSWMKFPHCACGYLPGILQYADMGDIGGLIAPRSLVIVAGKYDPIASLSGVRKAFERTNSVFSAMGYEKNLFLLIGDGGHKFYPDLAWPKISAIKNRWKP</sequence>
<dbReference type="Proteomes" id="UP000663722">
    <property type="component" value="Chromosome"/>
</dbReference>
<protein>
    <submittedName>
        <fullName evidence="2">Alpha/beta hydrolase fold-containing protein</fullName>
    </submittedName>
</protein>
<dbReference type="GO" id="GO:0052689">
    <property type="term" value="F:carboxylic ester hydrolase activity"/>
    <property type="evidence" value="ECO:0007669"/>
    <property type="project" value="UniProtKB-ARBA"/>
</dbReference>
<keyword evidence="1 2" id="KW-0378">Hydrolase</keyword>
<dbReference type="PANTHER" id="PTHR22946">
    <property type="entry name" value="DIENELACTONE HYDROLASE DOMAIN-CONTAINING PROTEIN-RELATED"/>
    <property type="match status" value="1"/>
</dbReference>
<dbReference type="EMBL" id="CP061800">
    <property type="protein sequence ID" value="QTA85614.1"/>
    <property type="molecule type" value="Genomic_DNA"/>
</dbReference>
<dbReference type="SUPFAM" id="SSF53474">
    <property type="entry name" value="alpha/beta-Hydrolases"/>
    <property type="match status" value="1"/>
</dbReference>
<dbReference type="PANTHER" id="PTHR22946:SF9">
    <property type="entry name" value="POLYKETIDE TRANSFERASE AF380"/>
    <property type="match status" value="1"/>
</dbReference>
<keyword evidence="3" id="KW-1185">Reference proteome</keyword>
<reference evidence="2" key="1">
    <citation type="journal article" date="2021" name="Microb. Physiol.">
        <title>Proteogenomic Insights into the Physiology of Marine, Sulfate-Reducing, Filamentous Desulfonema limicola and Desulfonema magnum.</title>
        <authorList>
            <person name="Schnaars V."/>
            <person name="Wohlbrand L."/>
            <person name="Scheve S."/>
            <person name="Hinrichs C."/>
            <person name="Reinhardt R."/>
            <person name="Rabus R."/>
        </authorList>
    </citation>
    <scope>NUCLEOTIDE SEQUENCE</scope>
    <source>
        <strain evidence="2">4be13</strain>
    </source>
</reference>
<name>A0A975BI81_9BACT</name>
<dbReference type="AlphaFoldDB" id="A0A975BI81"/>
<dbReference type="InterPro" id="IPR029058">
    <property type="entry name" value="AB_hydrolase_fold"/>
</dbReference>
<evidence type="ECO:0000313" key="3">
    <source>
        <dbReference type="Proteomes" id="UP000663722"/>
    </source>
</evidence>
<gene>
    <name evidence="2" type="ORF">dnm_016250</name>
</gene>